<dbReference type="GeneID" id="39744970"/>
<dbReference type="AlphaFoldDB" id="A0A1Y1JTS7"/>
<dbReference type="RefSeq" id="XP_028546751.1">
    <property type="nucleotide sequence ID" value="XM_028690950.1"/>
</dbReference>
<feature type="non-terminal residue" evidence="1">
    <location>
        <position position="285"/>
    </location>
</feature>
<dbReference type="OrthoDB" id="10602792at2759"/>
<reference evidence="2" key="1">
    <citation type="submission" date="2017-04" db="EMBL/GenBank/DDBJ databases">
        <title>Plasmodium gonderi genome.</title>
        <authorList>
            <person name="Arisue N."/>
            <person name="Honma H."/>
            <person name="Kawai S."/>
            <person name="Tougan T."/>
            <person name="Tanabe K."/>
            <person name="Horii T."/>
        </authorList>
    </citation>
    <scope>NUCLEOTIDE SEQUENCE [LARGE SCALE GENOMIC DNA]</scope>
    <source>
        <strain evidence="2">ATCC 30045</strain>
    </source>
</reference>
<proteinExistence type="predicted"/>
<dbReference type="EMBL" id="BDQF01000145">
    <property type="protein sequence ID" value="GAW84162.1"/>
    <property type="molecule type" value="Genomic_DNA"/>
</dbReference>
<accession>A0A1Y1JTS7</accession>
<protein>
    <submittedName>
        <fullName evidence="1">Variable surface protein</fullName>
    </submittedName>
</protein>
<organism evidence="1 2">
    <name type="scientific">Plasmodium gonderi</name>
    <dbReference type="NCBI Taxonomy" id="77519"/>
    <lineage>
        <taxon>Eukaryota</taxon>
        <taxon>Sar</taxon>
        <taxon>Alveolata</taxon>
        <taxon>Apicomplexa</taxon>
        <taxon>Aconoidasida</taxon>
        <taxon>Haemosporida</taxon>
        <taxon>Plasmodiidae</taxon>
        <taxon>Plasmodium</taxon>
        <taxon>Plasmodium (Plasmodium)</taxon>
    </lineage>
</organism>
<gene>
    <name evidence="1" type="ORF">PGO_001440</name>
</gene>
<evidence type="ECO:0000313" key="2">
    <source>
        <dbReference type="Proteomes" id="UP000195521"/>
    </source>
</evidence>
<name>A0A1Y1JTS7_PLAGO</name>
<keyword evidence="2" id="KW-1185">Reference proteome</keyword>
<dbReference type="Proteomes" id="UP000195521">
    <property type="component" value="Unassembled WGS sequence"/>
</dbReference>
<comment type="caution">
    <text evidence="1">The sequence shown here is derived from an EMBL/GenBank/DDBJ whole genome shotgun (WGS) entry which is preliminary data.</text>
</comment>
<evidence type="ECO:0000313" key="1">
    <source>
        <dbReference type="EMBL" id="GAW84162.1"/>
    </source>
</evidence>
<sequence length="285" mass="33235">MGDQATEKKDFDFTGIFPNCRNDYNNSWNRRWQTNYFYTEYSKVCLDYRNNIKAYNIGGQGFQEDCIALGLYLNNIKEKNESEESFYLEASCKYFFYKLKELVDKHKGNCNTTQECYELLIKNNEAQGVSRIPMPQVCQQYVNNNDVGDYIFKMLKNLDILYDRYNLFVSTKPPNKSKFDSFRTHFQYLDNHECNNSTTFRTLLENLNNSFIEYIKGLNPHAWNVSGFMHNITPQMRITGLLNKKDSTTNIDEVAKTLKIIGSDFVSDAGAQISIGLTFSFFAIF</sequence>